<evidence type="ECO:0000256" key="1">
    <source>
        <dbReference type="ARBA" id="ARBA00006479"/>
    </source>
</evidence>
<dbReference type="InterPro" id="IPR036388">
    <property type="entry name" value="WH-like_DNA-bd_sf"/>
</dbReference>
<accession>A0A9X3DYG7</accession>
<dbReference type="Gene3D" id="3.30.420.40">
    <property type="match status" value="2"/>
</dbReference>
<sequence length="371" mass="39504">MDRTPTTPLRTRLAPAAERAGHQPAGQNLVHAADHNLRVTLEALRRNGPMSRLELASLTGLTVPGITNIVRRLVADGLVREDPEEGARANRFGLVAEGAVALGIDVAEEIARLVVIDLAGHVVLRDERPVAEGDSAETARVIVELASAALERLAERTTARVMGVGLTALDCAEAVRTALAPLPVIVEADTIAAALGERQFGAAAASDSFVYVLLGRSARAGMIIGGSVFNGVDQKAGRVGAMRTGEDGRVLDEAASTAALRGLEGEGPDHPAVARWIEDASDHLMDSIIAISAFIAPRVIFIGGRLPPAWIDALVRRLGARRQERMIEPTQPYWLPELARGSLDEMAVLTGIAAMPFLEFLLPDPRRPFRP</sequence>
<organism evidence="2 3">
    <name type="scientific">Kaistia nematophila</name>
    <dbReference type="NCBI Taxonomy" id="2994654"/>
    <lineage>
        <taxon>Bacteria</taxon>
        <taxon>Pseudomonadati</taxon>
        <taxon>Pseudomonadota</taxon>
        <taxon>Alphaproteobacteria</taxon>
        <taxon>Hyphomicrobiales</taxon>
        <taxon>Kaistiaceae</taxon>
        <taxon>Kaistia</taxon>
    </lineage>
</organism>
<name>A0A9X3DYG7_9HYPH</name>
<evidence type="ECO:0000313" key="2">
    <source>
        <dbReference type="EMBL" id="MCX5568062.1"/>
    </source>
</evidence>
<dbReference type="EMBL" id="JAPKNK010000001">
    <property type="protein sequence ID" value="MCX5568062.1"/>
    <property type="molecule type" value="Genomic_DNA"/>
</dbReference>
<dbReference type="PANTHER" id="PTHR18964">
    <property type="entry name" value="ROK (REPRESSOR, ORF, KINASE) FAMILY"/>
    <property type="match status" value="1"/>
</dbReference>
<proteinExistence type="inferred from homology"/>
<comment type="caution">
    <text evidence="2">The sequence shown here is derived from an EMBL/GenBank/DDBJ whole genome shotgun (WGS) entry which is preliminary data.</text>
</comment>
<dbReference type="Gene3D" id="1.10.10.10">
    <property type="entry name" value="Winged helix-like DNA-binding domain superfamily/Winged helix DNA-binding domain"/>
    <property type="match status" value="1"/>
</dbReference>
<keyword evidence="3" id="KW-1185">Reference proteome</keyword>
<dbReference type="Pfam" id="PF13412">
    <property type="entry name" value="HTH_24"/>
    <property type="match status" value="1"/>
</dbReference>
<dbReference type="InterPro" id="IPR043129">
    <property type="entry name" value="ATPase_NBD"/>
</dbReference>
<dbReference type="SUPFAM" id="SSF53067">
    <property type="entry name" value="Actin-like ATPase domain"/>
    <property type="match status" value="1"/>
</dbReference>
<dbReference type="Proteomes" id="UP001144805">
    <property type="component" value="Unassembled WGS sequence"/>
</dbReference>
<dbReference type="PANTHER" id="PTHR18964:SF149">
    <property type="entry name" value="BIFUNCTIONAL UDP-N-ACETYLGLUCOSAMINE 2-EPIMERASE_N-ACETYLMANNOSAMINE KINASE"/>
    <property type="match status" value="1"/>
</dbReference>
<evidence type="ECO:0000313" key="3">
    <source>
        <dbReference type="Proteomes" id="UP001144805"/>
    </source>
</evidence>
<dbReference type="InterPro" id="IPR000600">
    <property type="entry name" value="ROK"/>
</dbReference>
<gene>
    <name evidence="2" type="ORF">OSH07_02525</name>
</gene>
<comment type="similarity">
    <text evidence="1">Belongs to the ROK (NagC/XylR) family.</text>
</comment>
<dbReference type="InterPro" id="IPR036390">
    <property type="entry name" value="WH_DNA-bd_sf"/>
</dbReference>
<dbReference type="RefSeq" id="WP_266337025.1">
    <property type="nucleotide sequence ID" value="NZ_JAPKNK010000001.1"/>
</dbReference>
<protein>
    <submittedName>
        <fullName evidence="2">ROK family transcriptional regulator</fullName>
    </submittedName>
</protein>
<dbReference type="Pfam" id="PF00480">
    <property type="entry name" value="ROK"/>
    <property type="match status" value="1"/>
</dbReference>
<reference evidence="2" key="1">
    <citation type="submission" date="2022-11" db="EMBL/GenBank/DDBJ databases">
        <title>Biodiversity and phylogenetic relationships of bacteria.</title>
        <authorList>
            <person name="Machado R.A.R."/>
            <person name="Bhat A."/>
            <person name="Loulou A."/>
            <person name="Kallel S."/>
        </authorList>
    </citation>
    <scope>NUCLEOTIDE SEQUENCE</scope>
    <source>
        <strain evidence="2">K-TC2</strain>
    </source>
</reference>
<dbReference type="SUPFAM" id="SSF46785">
    <property type="entry name" value="Winged helix' DNA-binding domain"/>
    <property type="match status" value="1"/>
</dbReference>
<dbReference type="AlphaFoldDB" id="A0A9X3DYG7"/>